<proteinExistence type="predicted"/>
<dbReference type="AlphaFoldDB" id="A0A0U9HRL8"/>
<protein>
    <submittedName>
        <fullName evidence="2">Methyltransferase domain-containing protein</fullName>
    </submittedName>
</protein>
<gene>
    <name evidence="2" type="ORF">TAGGR_3132</name>
</gene>
<dbReference type="InterPro" id="IPR013216">
    <property type="entry name" value="Methyltransf_11"/>
</dbReference>
<dbReference type="InterPro" id="IPR029063">
    <property type="entry name" value="SAM-dependent_MTases_sf"/>
</dbReference>
<evidence type="ECO:0000313" key="2">
    <source>
        <dbReference type="EMBL" id="GAQ95659.1"/>
    </source>
</evidence>
<accession>A0A0U9HRL8</accession>
<keyword evidence="2" id="KW-0489">Methyltransferase</keyword>
<name>A0A0U9HRL8_9BACT</name>
<dbReference type="GO" id="GO:0032259">
    <property type="term" value="P:methylation"/>
    <property type="evidence" value="ECO:0007669"/>
    <property type="project" value="UniProtKB-KW"/>
</dbReference>
<dbReference type="OrthoDB" id="9808140at2"/>
<dbReference type="PANTHER" id="PTHR43591">
    <property type="entry name" value="METHYLTRANSFERASE"/>
    <property type="match status" value="1"/>
</dbReference>
<dbReference type="Gene3D" id="3.40.50.150">
    <property type="entry name" value="Vaccinia Virus protein VP39"/>
    <property type="match status" value="1"/>
</dbReference>
<dbReference type="STRING" id="86166.TAGGR_3132"/>
<dbReference type="RefSeq" id="WP_059177086.1">
    <property type="nucleotide sequence ID" value="NZ_BCNO01000003.1"/>
</dbReference>
<evidence type="ECO:0000259" key="1">
    <source>
        <dbReference type="Pfam" id="PF08241"/>
    </source>
</evidence>
<dbReference type="EMBL" id="BCNO01000003">
    <property type="protein sequence ID" value="GAQ95659.1"/>
    <property type="molecule type" value="Genomic_DNA"/>
</dbReference>
<dbReference type="SUPFAM" id="SSF53335">
    <property type="entry name" value="S-adenosyl-L-methionine-dependent methyltransferases"/>
    <property type="match status" value="1"/>
</dbReference>
<feature type="domain" description="Methyltransferase type 11" evidence="1">
    <location>
        <begin position="62"/>
        <end position="153"/>
    </location>
</feature>
<sequence>MNKRGYQKYLEEIYDGYGIKGLFTKIARKHKKLFKLYLRLTNISVKKLTAIDNINEDNLKVLDIGCGTGSTLLYIHEFINKNAKFYGVDLEKNQYLPDFVKFEICDIENQNLPFEDESFDIVLSNFVIEHLRKPERLFEEAKRVLKKGGSFYCSTEYYVSLFTPDYWNFFSDPTHIRPWTKRGFYALAKITGFEVCRIGVIRWWEFLPLLPFFPFLNLVSKSNFSFIPYEIPGRTVYIIARKP</sequence>
<dbReference type="Pfam" id="PF08241">
    <property type="entry name" value="Methyltransf_11"/>
    <property type="match status" value="1"/>
</dbReference>
<comment type="caution">
    <text evidence="2">The sequence shown here is derived from an EMBL/GenBank/DDBJ whole genome shotgun (WGS) entry which is preliminary data.</text>
</comment>
<keyword evidence="2" id="KW-0808">Transferase</keyword>
<reference evidence="3" key="1">
    <citation type="submission" date="2016-01" db="EMBL/GenBank/DDBJ databases">
        <title>Draft genome sequence of Thermodesulfovibrio aggregans strain TGE-P1.</title>
        <authorList>
            <person name="Sekiguchi Y."/>
            <person name="Ohashi A."/>
            <person name="Matsuura N."/>
            <person name="Tourlousse M.D."/>
        </authorList>
    </citation>
    <scope>NUCLEOTIDE SEQUENCE [LARGE SCALE GENOMIC DNA]</scope>
    <source>
        <strain evidence="3">TGE-P1</strain>
    </source>
</reference>
<dbReference type="Proteomes" id="UP000054976">
    <property type="component" value="Unassembled WGS sequence"/>
</dbReference>
<evidence type="ECO:0000313" key="3">
    <source>
        <dbReference type="Proteomes" id="UP000054976"/>
    </source>
</evidence>
<keyword evidence="3" id="KW-1185">Reference proteome</keyword>
<dbReference type="PANTHER" id="PTHR43591:SF24">
    <property type="entry name" value="2-METHOXY-6-POLYPRENYL-1,4-BENZOQUINOL METHYLASE, MITOCHONDRIAL"/>
    <property type="match status" value="1"/>
</dbReference>
<organism evidence="2 3">
    <name type="scientific">Thermodesulfovibrio aggregans</name>
    <dbReference type="NCBI Taxonomy" id="86166"/>
    <lineage>
        <taxon>Bacteria</taxon>
        <taxon>Pseudomonadati</taxon>
        <taxon>Nitrospirota</taxon>
        <taxon>Thermodesulfovibrionia</taxon>
        <taxon>Thermodesulfovibrionales</taxon>
        <taxon>Thermodesulfovibrionaceae</taxon>
        <taxon>Thermodesulfovibrio</taxon>
    </lineage>
</organism>
<dbReference type="CDD" id="cd02440">
    <property type="entry name" value="AdoMet_MTases"/>
    <property type="match status" value="1"/>
</dbReference>
<dbReference type="GO" id="GO:0008757">
    <property type="term" value="F:S-adenosylmethionine-dependent methyltransferase activity"/>
    <property type="evidence" value="ECO:0007669"/>
    <property type="project" value="InterPro"/>
</dbReference>